<evidence type="ECO:0000256" key="5">
    <source>
        <dbReference type="SAM" id="MobiDB-lite"/>
    </source>
</evidence>
<proteinExistence type="predicted"/>
<sequence length="435" mass="48323">MNTPLQKTSSSTSSKHGPRRALVLSGGGARGAYEVGVLRYIMHALPAELGHSPRFDIISGTSVGAINAAWVAATLDEPHYCAARLEHLWRALNFREVIRFSYPEVGRLLYHYLVESKLPGPLRRAQLALSDTSRPGGFLHTGFFDRLVRHEIPFRRIEQNLASGHLQAASVTATDIVSGQTTVFVQSHQPLPPWTRDRRRIARAGPITPKKVLASAAIPMLFPSVQVHGRWYCDGALRQNTPISPALRLGADRLLVISLKSEPTHTRGRHLTPVPEHLRRVEHPDLSYVLGKVLDALLLDPLDYDLSVLNRVNAMLRYGEEAFGEERFLPTFNEVIQSHRGQGYRVVEPLLLRPSRDLGELAASLAKTLPDDFWGSAPLRRIGQRATESQGGRESDLLSYVLFDGQYTGELIDMGYEDAAARHEELVGFFSEGEG</sequence>
<feature type="active site" description="Nucleophile" evidence="4">
    <location>
        <position position="62"/>
    </location>
</feature>
<feature type="active site" description="Proton acceptor" evidence="4">
    <location>
        <position position="234"/>
    </location>
</feature>
<dbReference type="AlphaFoldDB" id="A0A5C6XFV5"/>
<dbReference type="PROSITE" id="PS51635">
    <property type="entry name" value="PNPLA"/>
    <property type="match status" value="1"/>
</dbReference>
<dbReference type="Gene3D" id="3.40.1090.10">
    <property type="entry name" value="Cytosolic phospholipase A2 catalytic domain"/>
    <property type="match status" value="2"/>
</dbReference>
<gene>
    <name evidence="7" type="ORF">FRC96_04210</name>
</gene>
<reference evidence="7 8" key="1">
    <citation type="submission" date="2019-08" db="EMBL/GenBank/DDBJ databases">
        <title>Bradymonadales sp. TMQ2.</title>
        <authorList>
            <person name="Liang Q."/>
        </authorList>
    </citation>
    <scope>NUCLEOTIDE SEQUENCE [LARGE SCALE GENOMIC DNA]</scope>
    <source>
        <strain evidence="7 8">TMQ2</strain>
    </source>
</reference>
<feature type="short sequence motif" description="DGA/G" evidence="4">
    <location>
        <begin position="234"/>
        <end position="236"/>
    </location>
</feature>
<keyword evidence="1 4" id="KW-0378">Hydrolase</keyword>
<organism evidence="7 8">
    <name type="scientific">Lujinxingia vulgaris</name>
    <dbReference type="NCBI Taxonomy" id="2600176"/>
    <lineage>
        <taxon>Bacteria</taxon>
        <taxon>Deltaproteobacteria</taxon>
        <taxon>Bradymonadales</taxon>
        <taxon>Lujinxingiaceae</taxon>
        <taxon>Lujinxingia</taxon>
    </lineage>
</organism>
<evidence type="ECO:0000313" key="8">
    <source>
        <dbReference type="Proteomes" id="UP000321046"/>
    </source>
</evidence>
<dbReference type="PANTHER" id="PTHR14226:SF57">
    <property type="entry name" value="BLR7027 PROTEIN"/>
    <property type="match status" value="1"/>
</dbReference>
<comment type="caution">
    <text evidence="7">The sequence shown here is derived from an EMBL/GenBank/DDBJ whole genome shotgun (WGS) entry which is preliminary data.</text>
</comment>
<dbReference type="PANTHER" id="PTHR14226">
    <property type="entry name" value="NEUROPATHY TARGET ESTERASE/SWISS CHEESE D.MELANOGASTER"/>
    <property type="match status" value="1"/>
</dbReference>
<dbReference type="InterPro" id="IPR002641">
    <property type="entry name" value="PNPLA_dom"/>
</dbReference>
<dbReference type="GO" id="GO:0016787">
    <property type="term" value="F:hydrolase activity"/>
    <property type="evidence" value="ECO:0007669"/>
    <property type="project" value="UniProtKB-UniRule"/>
</dbReference>
<feature type="domain" description="PNPLA" evidence="6">
    <location>
        <begin position="22"/>
        <end position="247"/>
    </location>
</feature>
<dbReference type="Pfam" id="PF01734">
    <property type="entry name" value="Patatin"/>
    <property type="match status" value="1"/>
</dbReference>
<feature type="short sequence motif" description="GXSXG" evidence="4">
    <location>
        <begin position="60"/>
        <end position="64"/>
    </location>
</feature>
<dbReference type="GO" id="GO:0016042">
    <property type="term" value="P:lipid catabolic process"/>
    <property type="evidence" value="ECO:0007669"/>
    <property type="project" value="UniProtKB-UniRule"/>
</dbReference>
<dbReference type="RefSeq" id="WP_146973056.1">
    <property type="nucleotide sequence ID" value="NZ_VOSL01000019.1"/>
</dbReference>
<feature type="compositionally biased region" description="Polar residues" evidence="5">
    <location>
        <begin position="1"/>
        <end position="15"/>
    </location>
</feature>
<dbReference type="Proteomes" id="UP000321046">
    <property type="component" value="Unassembled WGS sequence"/>
</dbReference>
<dbReference type="InterPro" id="IPR016035">
    <property type="entry name" value="Acyl_Trfase/lysoPLipase"/>
</dbReference>
<dbReference type="CDD" id="cd07209">
    <property type="entry name" value="Pat_hypo_Ecoli_Z1214_like"/>
    <property type="match status" value="1"/>
</dbReference>
<evidence type="ECO:0000256" key="1">
    <source>
        <dbReference type="ARBA" id="ARBA00022801"/>
    </source>
</evidence>
<evidence type="ECO:0000256" key="4">
    <source>
        <dbReference type="PROSITE-ProRule" id="PRU01161"/>
    </source>
</evidence>
<feature type="short sequence motif" description="GXGXXG" evidence="4">
    <location>
        <begin position="26"/>
        <end position="31"/>
    </location>
</feature>
<name>A0A5C6XFV5_9DELT</name>
<dbReference type="EMBL" id="VOSL01000019">
    <property type="protein sequence ID" value="TXD41674.1"/>
    <property type="molecule type" value="Genomic_DNA"/>
</dbReference>
<evidence type="ECO:0000256" key="3">
    <source>
        <dbReference type="ARBA" id="ARBA00023098"/>
    </source>
</evidence>
<dbReference type="InterPro" id="IPR050301">
    <property type="entry name" value="NTE"/>
</dbReference>
<accession>A0A5C6XFV5</accession>
<protein>
    <submittedName>
        <fullName evidence="7">Patatin-like phospholipase family protein</fullName>
    </submittedName>
</protein>
<evidence type="ECO:0000313" key="7">
    <source>
        <dbReference type="EMBL" id="TXD41674.1"/>
    </source>
</evidence>
<evidence type="ECO:0000256" key="2">
    <source>
        <dbReference type="ARBA" id="ARBA00022963"/>
    </source>
</evidence>
<evidence type="ECO:0000259" key="6">
    <source>
        <dbReference type="PROSITE" id="PS51635"/>
    </source>
</evidence>
<keyword evidence="2 4" id="KW-0442">Lipid degradation</keyword>
<dbReference type="OrthoDB" id="9798773at2"/>
<dbReference type="SUPFAM" id="SSF52151">
    <property type="entry name" value="FabD/lysophospholipase-like"/>
    <property type="match status" value="1"/>
</dbReference>
<feature type="region of interest" description="Disordered" evidence="5">
    <location>
        <begin position="1"/>
        <end position="23"/>
    </location>
</feature>
<keyword evidence="3 4" id="KW-0443">Lipid metabolism</keyword>